<dbReference type="Proteomes" id="UP000717328">
    <property type="component" value="Unassembled WGS sequence"/>
</dbReference>
<evidence type="ECO:0000313" key="3">
    <source>
        <dbReference type="Proteomes" id="UP000717328"/>
    </source>
</evidence>
<dbReference type="Gene3D" id="3.40.50.300">
    <property type="entry name" value="P-loop containing nucleotide triphosphate hydrolases"/>
    <property type="match status" value="1"/>
</dbReference>
<dbReference type="SUPFAM" id="SSF52540">
    <property type="entry name" value="P-loop containing nucleoside triphosphate hydrolases"/>
    <property type="match status" value="1"/>
</dbReference>
<evidence type="ECO:0008006" key="4">
    <source>
        <dbReference type="Google" id="ProtNLM"/>
    </source>
</evidence>
<reference evidence="2" key="1">
    <citation type="submission" date="2021-02" db="EMBL/GenBank/DDBJ databases">
        <authorList>
            <person name="Nieuwenhuis M."/>
            <person name="Van De Peppel L.J.J."/>
        </authorList>
    </citation>
    <scope>NUCLEOTIDE SEQUENCE</scope>
    <source>
        <strain evidence="2">D49</strain>
    </source>
</reference>
<organism evidence="2 3">
    <name type="scientific">Sphagnurus paluster</name>
    <dbReference type="NCBI Taxonomy" id="117069"/>
    <lineage>
        <taxon>Eukaryota</taxon>
        <taxon>Fungi</taxon>
        <taxon>Dikarya</taxon>
        <taxon>Basidiomycota</taxon>
        <taxon>Agaricomycotina</taxon>
        <taxon>Agaricomycetes</taxon>
        <taxon>Agaricomycetidae</taxon>
        <taxon>Agaricales</taxon>
        <taxon>Tricholomatineae</taxon>
        <taxon>Lyophyllaceae</taxon>
        <taxon>Sphagnurus</taxon>
    </lineage>
</organism>
<dbReference type="OrthoDB" id="8954335at2759"/>
<evidence type="ECO:0000256" key="1">
    <source>
        <dbReference type="SAM" id="Coils"/>
    </source>
</evidence>
<protein>
    <recommendedName>
        <fullName evidence="4">G domain-containing protein</fullName>
    </recommendedName>
</protein>
<accession>A0A9P7GLB6</accession>
<dbReference type="AlphaFoldDB" id="A0A9P7GLB6"/>
<comment type="caution">
    <text evidence="2">The sequence shown here is derived from an EMBL/GenBank/DDBJ whole genome shotgun (WGS) entry which is preliminary data.</text>
</comment>
<feature type="coiled-coil region" evidence="1">
    <location>
        <begin position="193"/>
        <end position="300"/>
    </location>
</feature>
<proteinExistence type="predicted"/>
<keyword evidence="3" id="KW-1185">Reference proteome</keyword>
<dbReference type="InterPro" id="IPR027417">
    <property type="entry name" value="P-loop_NTPase"/>
</dbReference>
<reference evidence="2" key="2">
    <citation type="submission" date="2021-10" db="EMBL/GenBank/DDBJ databases">
        <title>Phylogenomics reveals ancestral predisposition of the termite-cultivated fungus Termitomyces towards a domesticated lifestyle.</title>
        <authorList>
            <person name="Auxier B."/>
            <person name="Grum-Grzhimaylo A."/>
            <person name="Cardenas M.E."/>
            <person name="Lodge J.D."/>
            <person name="Laessoe T."/>
            <person name="Pedersen O."/>
            <person name="Smith M.E."/>
            <person name="Kuyper T.W."/>
            <person name="Franco-Molano E.A."/>
            <person name="Baroni T.J."/>
            <person name="Aanen D.K."/>
        </authorList>
    </citation>
    <scope>NUCLEOTIDE SEQUENCE</scope>
    <source>
        <strain evidence="2">D49</strain>
    </source>
</reference>
<evidence type="ECO:0000313" key="2">
    <source>
        <dbReference type="EMBL" id="KAG5651904.1"/>
    </source>
</evidence>
<gene>
    <name evidence="2" type="ORF">H0H81_006985</name>
</gene>
<keyword evidence="1" id="KW-0175">Coiled coil</keyword>
<sequence>MISGSHLRIGKGLKSCTSVVQVAETFYMDGRRIQLIDTPGFDDTTKSDAEVLRMIAAFLATTYEAGKKLAGVIYMHRISDFRMGGISTRNFKMFRELCGESTLKNVVIVTNMWGEVSKEVGEAREAELVREDIFFKPVLEKGAQILRHGNTLASAQRILGHLLNNHPKSLQIQRELVDQKKDISQTVAGAELNRELMAQAEKHRKEMIALQDEMKEAIRLRDEETRKELEVESKRLSEELRRVQEESQKLASNYNAEKARLEQHMRAMNEAAVEENQRAIAAYRLQVQQLEDRLNQRSLESAGEKADILRKLEELKREGPKRFGGFFTKIGNAMDRVFGIGI</sequence>
<name>A0A9P7GLB6_9AGAR</name>
<dbReference type="EMBL" id="JABCKI010000184">
    <property type="protein sequence ID" value="KAG5651904.1"/>
    <property type="molecule type" value="Genomic_DNA"/>
</dbReference>